<dbReference type="EMBL" id="JBHSJH010000003">
    <property type="protein sequence ID" value="MFC4892941.1"/>
    <property type="molecule type" value="Genomic_DNA"/>
</dbReference>
<keyword evidence="8" id="KW-0548">Nucleotidyltransferase</keyword>
<keyword evidence="9" id="KW-1185">Reference proteome</keyword>
<dbReference type="SUPFAM" id="SSF55821">
    <property type="entry name" value="YrdC/RibB"/>
    <property type="match status" value="1"/>
</dbReference>
<sequence>MLTSKISEIIKDLKKNNIVAIPTDTIYGFSCLINESAIRSILSLKKRDPSKGLIIISSNPKHLANFIKLEILSKAQLDKIFSETLEPTTWIVPAKDEATWIAGGKDTIAIRLTNNEIIKEITSNLNQAIISTSANLSGDESLPTASMINDIFPNIKTLEATKNTNTKPSKIIDVIKGIQIR</sequence>
<dbReference type="GO" id="GO:0061710">
    <property type="term" value="F:L-threonylcarbamoyladenylate synthase"/>
    <property type="evidence" value="ECO:0007669"/>
    <property type="project" value="UniProtKB-EC"/>
</dbReference>
<evidence type="ECO:0000256" key="2">
    <source>
        <dbReference type="ARBA" id="ARBA00007663"/>
    </source>
</evidence>
<accession>A0ABV9TCQ7</accession>
<proteinExistence type="inferred from homology"/>
<evidence type="ECO:0000256" key="4">
    <source>
        <dbReference type="ARBA" id="ARBA00022490"/>
    </source>
</evidence>
<dbReference type="InterPro" id="IPR017945">
    <property type="entry name" value="DHBP_synth_RibB-like_a/b_dom"/>
</dbReference>
<comment type="similarity">
    <text evidence="2">Belongs to the SUA5 family.</text>
</comment>
<keyword evidence="5 8" id="KW-0808">Transferase</keyword>
<evidence type="ECO:0000256" key="1">
    <source>
        <dbReference type="ARBA" id="ARBA00004496"/>
    </source>
</evidence>
<comment type="caution">
    <text evidence="8">The sequence shown here is derived from an EMBL/GenBank/DDBJ whole genome shotgun (WGS) entry which is preliminary data.</text>
</comment>
<dbReference type="Pfam" id="PF01300">
    <property type="entry name" value="Sua5_yciO_yrdC"/>
    <property type="match status" value="1"/>
</dbReference>
<name>A0ABV9TCQ7_9GAMM</name>
<protein>
    <recommendedName>
        <fullName evidence="3">L-threonylcarbamoyladenylate synthase</fullName>
        <ecNumber evidence="3">2.7.7.87</ecNumber>
    </recommendedName>
</protein>
<evidence type="ECO:0000256" key="5">
    <source>
        <dbReference type="ARBA" id="ARBA00022679"/>
    </source>
</evidence>
<dbReference type="InterPro" id="IPR006070">
    <property type="entry name" value="Sua5-like_dom"/>
</dbReference>
<organism evidence="8 9">
    <name type="scientific">Pseudofrancisella aestuarii</name>
    <dbReference type="NCBI Taxonomy" id="2670347"/>
    <lineage>
        <taxon>Bacteria</taxon>
        <taxon>Pseudomonadati</taxon>
        <taxon>Pseudomonadota</taxon>
        <taxon>Gammaproteobacteria</taxon>
        <taxon>Thiotrichales</taxon>
        <taxon>Francisellaceae</taxon>
        <taxon>Pseudofrancisella</taxon>
    </lineage>
</organism>
<dbReference type="PANTHER" id="PTHR17490">
    <property type="entry name" value="SUA5"/>
    <property type="match status" value="1"/>
</dbReference>
<dbReference type="PROSITE" id="PS51163">
    <property type="entry name" value="YRDC"/>
    <property type="match status" value="1"/>
</dbReference>
<dbReference type="EC" id="2.7.7.87" evidence="3"/>
<dbReference type="Gene3D" id="3.90.870.10">
    <property type="entry name" value="DHBP synthase"/>
    <property type="match status" value="1"/>
</dbReference>
<evidence type="ECO:0000256" key="6">
    <source>
        <dbReference type="ARBA" id="ARBA00048366"/>
    </source>
</evidence>
<feature type="domain" description="YrdC-like" evidence="7">
    <location>
        <begin position="3"/>
        <end position="181"/>
    </location>
</feature>
<comment type="subcellular location">
    <subcellularLocation>
        <location evidence="1">Cytoplasm</location>
    </subcellularLocation>
</comment>
<dbReference type="InterPro" id="IPR050156">
    <property type="entry name" value="TC-AMP_synthase_SUA5"/>
</dbReference>
<gene>
    <name evidence="8" type="ORF">ACFPDQ_07735</name>
</gene>
<dbReference type="PANTHER" id="PTHR17490:SF18">
    <property type="entry name" value="THREONYLCARBAMOYL-AMP SYNTHASE"/>
    <property type="match status" value="1"/>
</dbReference>
<keyword evidence="4" id="KW-0963">Cytoplasm</keyword>
<evidence type="ECO:0000313" key="9">
    <source>
        <dbReference type="Proteomes" id="UP001595926"/>
    </source>
</evidence>
<evidence type="ECO:0000313" key="8">
    <source>
        <dbReference type="EMBL" id="MFC4892941.1"/>
    </source>
</evidence>
<reference evidence="9" key="1">
    <citation type="journal article" date="2019" name="Int. J. Syst. Evol. Microbiol.">
        <title>The Global Catalogue of Microorganisms (GCM) 10K type strain sequencing project: providing services to taxonomists for standard genome sequencing and annotation.</title>
        <authorList>
            <consortium name="The Broad Institute Genomics Platform"/>
            <consortium name="The Broad Institute Genome Sequencing Center for Infectious Disease"/>
            <person name="Wu L."/>
            <person name="Ma J."/>
        </authorList>
    </citation>
    <scope>NUCLEOTIDE SEQUENCE [LARGE SCALE GENOMIC DNA]</scope>
    <source>
        <strain evidence="9">CGMCC 1.13718</strain>
    </source>
</reference>
<dbReference type="Proteomes" id="UP001595926">
    <property type="component" value="Unassembled WGS sequence"/>
</dbReference>
<dbReference type="RefSeq" id="WP_119331060.1">
    <property type="nucleotide sequence ID" value="NZ_JBHSJH010000003.1"/>
</dbReference>
<comment type="catalytic activity">
    <reaction evidence="6">
        <text>L-threonine + hydrogencarbonate + ATP = L-threonylcarbamoyladenylate + diphosphate + H2O</text>
        <dbReference type="Rhea" id="RHEA:36407"/>
        <dbReference type="ChEBI" id="CHEBI:15377"/>
        <dbReference type="ChEBI" id="CHEBI:17544"/>
        <dbReference type="ChEBI" id="CHEBI:30616"/>
        <dbReference type="ChEBI" id="CHEBI:33019"/>
        <dbReference type="ChEBI" id="CHEBI:57926"/>
        <dbReference type="ChEBI" id="CHEBI:73682"/>
        <dbReference type="EC" id="2.7.7.87"/>
    </reaction>
</comment>
<evidence type="ECO:0000259" key="7">
    <source>
        <dbReference type="PROSITE" id="PS51163"/>
    </source>
</evidence>
<evidence type="ECO:0000256" key="3">
    <source>
        <dbReference type="ARBA" id="ARBA00012584"/>
    </source>
</evidence>